<keyword evidence="3" id="KW-0157">Chromophore</keyword>
<sequence length="361" mass="40978">MPIKQDLPDVGNALLSRIDEMTERVTEIQYQLQPDLHERFGPRGLEKTKQDTRYNLRYLAQSVQIQSPLLFASYMTWLKVLLAGYRVTTKDLQVNLECIIQVMQERLPTEIFEMVKPYMDQAIAQVKEPVEPVPSFLEQSELKEEAQVYTELVLKGDRYGASGLIMELVRNGVPVESIYLQIFQQAQYEIGRLWQANKISVAQEHYFTAATQMIMSQLYPYIFTTASKGHKLVAACIGEELHEIGLRMVSDIFEMNGWDTYYIGANVPSASIIRTINELEADILAISVTMTYHVHLVAKMIEEIRSSKAGARVRILVGGMPFNIDQKLWETVGADGYAPDAKTAIETAYILLGNRTISENL</sequence>
<dbReference type="Gene3D" id="1.10.1240.10">
    <property type="entry name" value="Methionine synthase domain"/>
    <property type="match status" value="1"/>
</dbReference>
<reference evidence="7" key="2">
    <citation type="submission" date="2020-09" db="EMBL/GenBank/DDBJ databases">
        <authorList>
            <person name="Sun Q."/>
            <person name="Zhou Y."/>
        </authorList>
    </citation>
    <scope>NUCLEOTIDE SEQUENCE</scope>
    <source>
        <strain evidence="7">CGMCC 1.12987</strain>
    </source>
</reference>
<keyword evidence="8" id="KW-1185">Reference proteome</keyword>
<dbReference type="InterPro" id="IPR036594">
    <property type="entry name" value="Meth_synthase_dom"/>
</dbReference>
<dbReference type="GO" id="GO:0005829">
    <property type="term" value="C:cytosol"/>
    <property type="evidence" value="ECO:0007669"/>
    <property type="project" value="TreeGrafter"/>
</dbReference>
<dbReference type="EMBL" id="BMGR01000019">
    <property type="protein sequence ID" value="GGG22872.1"/>
    <property type="molecule type" value="Genomic_DNA"/>
</dbReference>
<keyword evidence="2" id="KW-0479">Metal-binding</keyword>
<dbReference type="AlphaFoldDB" id="A0A917G4X6"/>
<dbReference type="InterPro" id="IPR006158">
    <property type="entry name" value="Cobalamin-bd"/>
</dbReference>
<keyword evidence="5" id="KW-0089">Bile pigment</keyword>
<dbReference type="SUPFAM" id="SSF46458">
    <property type="entry name" value="Globin-like"/>
    <property type="match status" value="1"/>
</dbReference>
<reference evidence="7" key="1">
    <citation type="journal article" date="2014" name="Int. J. Syst. Evol. Microbiol.">
        <title>Complete genome sequence of Corynebacterium casei LMG S-19264T (=DSM 44701T), isolated from a smear-ripened cheese.</title>
        <authorList>
            <consortium name="US DOE Joint Genome Institute (JGI-PGF)"/>
            <person name="Walter F."/>
            <person name="Albersmeier A."/>
            <person name="Kalinowski J."/>
            <person name="Ruckert C."/>
        </authorList>
    </citation>
    <scope>NUCLEOTIDE SEQUENCE</scope>
    <source>
        <strain evidence="7">CGMCC 1.12987</strain>
    </source>
</reference>
<evidence type="ECO:0000313" key="8">
    <source>
        <dbReference type="Proteomes" id="UP000644756"/>
    </source>
</evidence>
<dbReference type="Pfam" id="PF02310">
    <property type="entry name" value="B12-binding"/>
    <property type="match status" value="1"/>
</dbReference>
<dbReference type="InterPro" id="IPR050554">
    <property type="entry name" value="Met_Synthase/Corrinoid"/>
</dbReference>
<dbReference type="Proteomes" id="UP000644756">
    <property type="component" value="Unassembled WGS sequence"/>
</dbReference>
<dbReference type="Gene3D" id="3.40.50.280">
    <property type="entry name" value="Cobalamin-binding domain"/>
    <property type="match status" value="1"/>
</dbReference>
<dbReference type="RefSeq" id="WP_229725570.1">
    <property type="nucleotide sequence ID" value="NZ_BMGR01000019.1"/>
</dbReference>
<dbReference type="Gene3D" id="1.10.490.20">
    <property type="entry name" value="Phycocyanins"/>
    <property type="match status" value="1"/>
</dbReference>
<evidence type="ECO:0000256" key="2">
    <source>
        <dbReference type="ARBA" id="ARBA00022723"/>
    </source>
</evidence>
<evidence type="ECO:0000256" key="5">
    <source>
        <dbReference type="ARBA" id="ARBA00023307"/>
    </source>
</evidence>
<dbReference type="SUPFAM" id="SSF52242">
    <property type="entry name" value="Cobalamin (vitamin B12)-binding domain"/>
    <property type="match status" value="1"/>
</dbReference>
<keyword evidence="4" id="KW-0170">Cobalt</keyword>
<gene>
    <name evidence="7" type="ORF">GCM10010916_44400</name>
</gene>
<dbReference type="PROSITE" id="PS51332">
    <property type="entry name" value="B12_BINDING"/>
    <property type="match status" value="1"/>
</dbReference>
<comment type="caution">
    <text evidence="7">The sequence shown here is derived from an EMBL/GenBank/DDBJ whole genome shotgun (WGS) entry which is preliminary data.</text>
</comment>
<evidence type="ECO:0000256" key="3">
    <source>
        <dbReference type="ARBA" id="ARBA00022991"/>
    </source>
</evidence>
<name>A0A917G4X6_9BACL</name>
<organism evidence="7 8">
    <name type="scientific">Paenibacillus abyssi</name>
    <dbReference type="NCBI Taxonomy" id="1340531"/>
    <lineage>
        <taxon>Bacteria</taxon>
        <taxon>Bacillati</taxon>
        <taxon>Bacillota</taxon>
        <taxon>Bacilli</taxon>
        <taxon>Bacillales</taxon>
        <taxon>Paenibacillaceae</taxon>
        <taxon>Paenibacillus</taxon>
    </lineage>
</organism>
<dbReference type="Pfam" id="PF02607">
    <property type="entry name" value="B12-binding_2"/>
    <property type="match status" value="1"/>
</dbReference>
<dbReference type="InterPro" id="IPR003759">
    <property type="entry name" value="Cbl-bd_cap"/>
</dbReference>
<dbReference type="GO" id="GO:0046872">
    <property type="term" value="F:metal ion binding"/>
    <property type="evidence" value="ECO:0007669"/>
    <property type="project" value="UniProtKB-KW"/>
</dbReference>
<dbReference type="InterPro" id="IPR038719">
    <property type="entry name" value="Phycobilisome_asu/bsu_sf"/>
</dbReference>
<proteinExistence type="inferred from homology"/>
<dbReference type="GO" id="GO:0008705">
    <property type="term" value="F:methionine synthase activity"/>
    <property type="evidence" value="ECO:0007669"/>
    <property type="project" value="TreeGrafter"/>
</dbReference>
<evidence type="ECO:0000259" key="6">
    <source>
        <dbReference type="PROSITE" id="PS51332"/>
    </source>
</evidence>
<evidence type="ECO:0000313" key="7">
    <source>
        <dbReference type="EMBL" id="GGG22872.1"/>
    </source>
</evidence>
<dbReference type="PANTHER" id="PTHR45833:SF1">
    <property type="entry name" value="METHIONINE SYNTHASE"/>
    <property type="match status" value="1"/>
</dbReference>
<dbReference type="GO" id="GO:0050667">
    <property type="term" value="P:homocysteine metabolic process"/>
    <property type="evidence" value="ECO:0007669"/>
    <property type="project" value="TreeGrafter"/>
</dbReference>
<feature type="domain" description="B12-binding" evidence="6">
    <location>
        <begin position="229"/>
        <end position="361"/>
    </location>
</feature>
<evidence type="ECO:0000256" key="1">
    <source>
        <dbReference type="ARBA" id="ARBA00008182"/>
    </source>
</evidence>
<dbReference type="PANTHER" id="PTHR45833">
    <property type="entry name" value="METHIONINE SYNTHASE"/>
    <property type="match status" value="1"/>
</dbReference>
<protein>
    <recommendedName>
        <fullName evidence="6">B12-binding domain-containing protein</fullName>
    </recommendedName>
</protein>
<evidence type="ECO:0000256" key="4">
    <source>
        <dbReference type="ARBA" id="ARBA00023285"/>
    </source>
</evidence>
<comment type="similarity">
    <text evidence="1">Belongs to the phycobiliprotein family.</text>
</comment>
<accession>A0A917G4X6</accession>
<dbReference type="InterPro" id="IPR036724">
    <property type="entry name" value="Cobalamin-bd_sf"/>
</dbReference>
<dbReference type="GO" id="GO:0031419">
    <property type="term" value="F:cobalamin binding"/>
    <property type="evidence" value="ECO:0007669"/>
    <property type="project" value="InterPro"/>
</dbReference>
<dbReference type="InterPro" id="IPR009050">
    <property type="entry name" value="Globin-like_sf"/>
</dbReference>
<dbReference type="GO" id="GO:0046653">
    <property type="term" value="P:tetrahydrofolate metabolic process"/>
    <property type="evidence" value="ECO:0007669"/>
    <property type="project" value="TreeGrafter"/>
</dbReference>